<name>A0AAJ6VHJ4_POPEU</name>
<dbReference type="PANTHER" id="PTHR33647">
    <property type="entry name" value="OS01G0793900 PROTEIN"/>
    <property type="match status" value="1"/>
</dbReference>
<dbReference type="Proteomes" id="UP000694918">
    <property type="component" value="Unplaced"/>
</dbReference>
<dbReference type="GeneID" id="105142204"/>
<feature type="compositionally biased region" description="Basic and acidic residues" evidence="1">
    <location>
        <begin position="106"/>
        <end position="115"/>
    </location>
</feature>
<dbReference type="KEGG" id="peu:105142204"/>
<gene>
    <name evidence="3" type="primary">LOC105142204</name>
</gene>
<organism evidence="2 3">
    <name type="scientific">Populus euphratica</name>
    <name type="common">Euphrates poplar</name>
    <dbReference type="NCBI Taxonomy" id="75702"/>
    <lineage>
        <taxon>Eukaryota</taxon>
        <taxon>Viridiplantae</taxon>
        <taxon>Streptophyta</taxon>
        <taxon>Embryophyta</taxon>
        <taxon>Tracheophyta</taxon>
        <taxon>Spermatophyta</taxon>
        <taxon>Magnoliopsida</taxon>
        <taxon>eudicotyledons</taxon>
        <taxon>Gunneridae</taxon>
        <taxon>Pentapetalae</taxon>
        <taxon>rosids</taxon>
        <taxon>fabids</taxon>
        <taxon>Malpighiales</taxon>
        <taxon>Salicaceae</taxon>
        <taxon>Saliceae</taxon>
        <taxon>Populus</taxon>
    </lineage>
</organism>
<dbReference type="PANTHER" id="PTHR33647:SF10">
    <property type="entry name" value="DUF4228 DOMAIN-CONTAINING PROTEIN"/>
    <property type="match status" value="1"/>
</dbReference>
<proteinExistence type="predicted"/>
<keyword evidence="2" id="KW-1185">Reference proteome</keyword>
<evidence type="ECO:0000256" key="1">
    <source>
        <dbReference type="SAM" id="MobiDB-lite"/>
    </source>
</evidence>
<feature type="compositionally biased region" description="Basic and acidic residues" evidence="1">
    <location>
        <begin position="29"/>
        <end position="41"/>
    </location>
</feature>
<feature type="region of interest" description="Disordered" evidence="1">
    <location>
        <begin position="106"/>
        <end position="126"/>
    </location>
</feature>
<protein>
    <submittedName>
        <fullName evidence="3">Uncharacterized protein LOC105142204</fullName>
    </submittedName>
</protein>
<feature type="region of interest" description="Disordered" evidence="1">
    <location>
        <begin position="29"/>
        <end position="62"/>
    </location>
</feature>
<accession>A0AAJ6VHJ4</accession>
<dbReference type="RefSeq" id="XP_011048025.1">
    <property type="nucleotide sequence ID" value="XM_011049723.1"/>
</dbReference>
<evidence type="ECO:0000313" key="2">
    <source>
        <dbReference type="Proteomes" id="UP000694918"/>
    </source>
</evidence>
<dbReference type="AlphaFoldDB" id="A0AAJ6VHJ4"/>
<evidence type="ECO:0000313" key="3">
    <source>
        <dbReference type="RefSeq" id="XP_011048025.1"/>
    </source>
</evidence>
<sequence>MGNCCRSASSSVWAGDDWGSMIHDKHQVTKFDEADDHEEHGASIGRRRPLDTSRLSSGSTRQVKIKITKRELEEIIMARVNMQGSSMEEVLLARSILEYSRSDHEFEMEHPHGDWKPSLQSIPELN</sequence>
<feature type="compositionally biased region" description="Polar residues" evidence="1">
    <location>
        <begin position="53"/>
        <end position="62"/>
    </location>
</feature>
<reference evidence="3" key="1">
    <citation type="submission" date="2025-08" db="UniProtKB">
        <authorList>
            <consortium name="RefSeq"/>
        </authorList>
    </citation>
    <scope>IDENTIFICATION</scope>
</reference>